<accession>A0A4U8V081</accession>
<dbReference type="InterPro" id="IPR000595">
    <property type="entry name" value="cNMP-bd_dom"/>
</dbReference>
<dbReference type="EMBL" id="CM016762">
    <property type="protein sequence ID" value="TMS38695.1"/>
    <property type="molecule type" value="Genomic_DNA"/>
</dbReference>
<evidence type="ECO:0000256" key="4">
    <source>
        <dbReference type="ARBA" id="ARBA00022989"/>
    </source>
</evidence>
<keyword evidence="12" id="KW-1185">Reference proteome</keyword>
<dbReference type="InterPro" id="IPR050866">
    <property type="entry name" value="CNG_cation_channel"/>
</dbReference>
<evidence type="ECO:0000256" key="7">
    <source>
        <dbReference type="ARBA" id="ARBA00023286"/>
    </source>
</evidence>
<dbReference type="Gene3D" id="1.10.287.630">
    <property type="entry name" value="Helix hairpin bin"/>
    <property type="match status" value="1"/>
</dbReference>
<dbReference type="Gene3D" id="2.60.120.10">
    <property type="entry name" value="Jelly Rolls"/>
    <property type="match status" value="1"/>
</dbReference>
<dbReference type="Pfam" id="PF00027">
    <property type="entry name" value="cNMP_binding"/>
    <property type="match status" value="1"/>
</dbReference>
<dbReference type="STRING" id="34508.A0A4U8V081"/>
<dbReference type="GO" id="GO:0044877">
    <property type="term" value="F:protein-containing complex binding"/>
    <property type="evidence" value="ECO:0007669"/>
    <property type="project" value="TreeGrafter"/>
</dbReference>
<keyword evidence="2" id="KW-0813">Transport</keyword>
<dbReference type="SMART" id="SM00100">
    <property type="entry name" value="cNMP"/>
    <property type="match status" value="1"/>
</dbReference>
<dbReference type="InterPro" id="IPR014710">
    <property type="entry name" value="RmlC-like_jellyroll"/>
</dbReference>
<dbReference type="GO" id="GO:0017071">
    <property type="term" value="C:intracellular cyclic nucleotide activated cation channel complex"/>
    <property type="evidence" value="ECO:0007669"/>
    <property type="project" value="TreeGrafter"/>
</dbReference>
<reference evidence="11 12" key="2">
    <citation type="journal article" date="2019" name="G3 (Bethesda)">
        <title>Hybrid Assembly of the Genome of the Entomopathogenic Nematode Steinernema carpocapsae Identifies the X-Chromosome.</title>
        <authorList>
            <person name="Serra L."/>
            <person name="Macchietto M."/>
            <person name="Macias-Munoz A."/>
            <person name="McGill C.J."/>
            <person name="Rodriguez I.M."/>
            <person name="Rodriguez B."/>
            <person name="Murad R."/>
            <person name="Mortazavi A."/>
        </authorList>
    </citation>
    <scope>NUCLEOTIDE SEQUENCE [LARGE SCALE GENOMIC DNA]</scope>
    <source>
        <strain evidence="11 12">ALL</strain>
    </source>
</reference>
<evidence type="ECO:0000313" key="11">
    <source>
        <dbReference type="EMBL" id="TMS38695.1"/>
    </source>
</evidence>
<comment type="subcellular location">
    <subcellularLocation>
        <location evidence="1">Membrane</location>
        <topology evidence="1">Multi-pass membrane protein</topology>
    </subcellularLocation>
</comment>
<gene>
    <name evidence="11" type="ORF">L596_005360</name>
</gene>
<evidence type="ECO:0000256" key="8">
    <source>
        <dbReference type="ARBA" id="ARBA00023303"/>
    </source>
</evidence>
<comment type="caution">
    <text evidence="11">The sequence shown here is derived from an EMBL/GenBank/DDBJ whole genome shotgun (WGS) entry which is preliminary data.</text>
</comment>
<evidence type="ECO:0000256" key="2">
    <source>
        <dbReference type="ARBA" id="ARBA00022448"/>
    </source>
</evidence>
<dbReference type="CDD" id="cd00038">
    <property type="entry name" value="CAP_ED"/>
    <property type="match status" value="1"/>
</dbReference>
<protein>
    <recommendedName>
        <fullName evidence="10">Cyclic nucleotide-binding domain-containing protein</fullName>
    </recommendedName>
</protein>
<dbReference type="PANTHER" id="PTHR45638:SF14">
    <property type="entry name" value="CYCLIC NUCLEOTIDE-BINDING DOMAIN-CONTAINING PROTEIN"/>
    <property type="match status" value="1"/>
</dbReference>
<name>A0A4U8V081_STECR</name>
<keyword evidence="8" id="KW-0407">Ion channel</keyword>
<dbReference type="PROSITE" id="PS00888">
    <property type="entry name" value="CNMP_BINDING_1"/>
    <property type="match status" value="1"/>
</dbReference>
<dbReference type="AlphaFoldDB" id="A0A4U8V081"/>
<proteinExistence type="predicted"/>
<feature type="transmembrane region" description="Helical" evidence="9">
    <location>
        <begin position="12"/>
        <end position="31"/>
    </location>
</feature>
<evidence type="ECO:0000256" key="1">
    <source>
        <dbReference type="ARBA" id="ARBA00004141"/>
    </source>
</evidence>
<keyword evidence="4 9" id="KW-1133">Transmembrane helix</keyword>
<dbReference type="Proteomes" id="UP000298663">
    <property type="component" value="Chromosome X"/>
</dbReference>
<dbReference type="GO" id="GO:0005886">
    <property type="term" value="C:plasma membrane"/>
    <property type="evidence" value="ECO:0007669"/>
    <property type="project" value="TreeGrafter"/>
</dbReference>
<dbReference type="OrthoDB" id="421226at2759"/>
<dbReference type="GO" id="GO:0005222">
    <property type="term" value="F:intracellularly cAMP-activated cation channel activity"/>
    <property type="evidence" value="ECO:0007669"/>
    <property type="project" value="TreeGrafter"/>
</dbReference>
<dbReference type="GO" id="GO:0030553">
    <property type="term" value="F:cGMP binding"/>
    <property type="evidence" value="ECO:0007669"/>
    <property type="project" value="TreeGrafter"/>
</dbReference>
<evidence type="ECO:0000256" key="9">
    <source>
        <dbReference type="SAM" id="Phobius"/>
    </source>
</evidence>
<evidence type="ECO:0000259" key="10">
    <source>
        <dbReference type="PROSITE" id="PS50042"/>
    </source>
</evidence>
<dbReference type="SUPFAM" id="SSF51206">
    <property type="entry name" value="cAMP-binding domain-like"/>
    <property type="match status" value="1"/>
</dbReference>
<sequence>MSYQNLYEIFDSLVGILLFAVIVGSVGDMVANSNAYTSNLRNQLDGVKLYMGTRNVEQLLQKKALHYFGFMLNNRHVDDKPIKRYLPAKLKHTMQLNIHQDMLKDVDLFKGSDDKLIYELVGKLKLHLFCPGDEICKRGDHGKEMYIVKSGQLTAMAEDNHTVLFTIPEGVAFGELYLFDLPEHKLKNRRCTTIRSVGFTDLYVLHRDDFSKVLLDLPRTKGQLLKKAKAMLKRDNMFIPREVSSSVPGMQGSSTMDDKLNVLERNLENIDELIAGQHQLFSVNIFT</sequence>
<evidence type="ECO:0000313" key="12">
    <source>
        <dbReference type="Proteomes" id="UP000298663"/>
    </source>
</evidence>
<dbReference type="InterPro" id="IPR018488">
    <property type="entry name" value="cNMP-bd_CS"/>
</dbReference>
<keyword evidence="7" id="KW-1071">Ligand-gated ion channel</keyword>
<evidence type="ECO:0000256" key="6">
    <source>
        <dbReference type="ARBA" id="ARBA00023136"/>
    </source>
</evidence>
<keyword evidence="6 9" id="KW-0472">Membrane</keyword>
<dbReference type="PANTHER" id="PTHR45638">
    <property type="entry name" value="CYCLIC NUCLEOTIDE-GATED CATION CHANNEL SUBUNIT A"/>
    <property type="match status" value="1"/>
</dbReference>
<evidence type="ECO:0000256" key="3">
    <source>
        <dbReference type="ARBA" id="ARBA00022692"/>
    </source>
</evidence>
<dbReference type="GO" id="GO:0005223">
    <property type="term" value="F:intracellularly cGMP-activated cation channel activity"/>
    <property type="evidence" value="ECO:0007669"/>
    <property type="project" value="TreeGrafter"/>
</dbReference>
<keyword evidence="5" id="KW-0406">Ion transport</keyword>
<dbReference type="EMBL" id="AZBU02000001">
    <property type="protein sequence ID" value="TMS38695.1"/>
    <property type="molecule type" value="Genomic_DNA"/>
</dbReference>
<dbReference type="InterPro" id="IPR018490">
    <property type="entry name" value="cNMP-bd_dom_sf"/>
</dbReference>
<dbReference type="PROSITE" id="PS50042">
    <property type="entry name" value="CNMP_BINDING_3"/>
    <property type="match status" value="1"/>
</dbReference>
<reference evidence="11 12" key="1">
    <citation type="journal article" date="2015" name="Genome Biol.">
        <title>Comparative genomics of Steinernema reveals deeply conserved gene regulatory networks.</title>
        <authorList>
            <person name="Dillman A.R."/>
            <person name="Macchietto M."/>
            <person name="Porter C.F."/>
            <person name="Rogers A."/>
            <person name="Williams B."/>
            <person name="Antoshechkin I."/>
            <person name="Lee M.M."/>
            <person name="Goodwin Z."/>
            <person name="Lu X."/>
            <person name="Lewis E.E."/>
            <person name="Goodrich-Blair H."/>
            <person name="Stock S.P."/>
            <person name="Adams B.J."/>
            <person name="Sternberg P.W."/>
            <person name="Mortazavi A."/>
        </authorList>
    </citation>
    <scope>NUCLEOTIDE SEQUENCE [LARGE SCALE GENOMIC DNA]</scope>
    <source>
        <strain evidence="11 12">ALL</strain>
    </source>
</reference>
<organism evidence="11 12">
    <name type="scientific">Steinernema carpocapsae</name>
    <name type="common">Entomopathogenic nematode</name>
    <dbReference type="NCBI Taxonomy" id="34508"/>
    <lineage>
        <taxon>Eukaryota</taxon>
        <taxon>Metazoa</taxon>
        <taxon>Ecdysozoa</taxon>
        <taxon>Nematoda</taxon>
        <taxon>Chromadorea</taxon>
        <taxon>Rhabditida</taxon>
        <taxon>Tylenchina</taxon>
        <taxon>Panagrolaimomorpha</taxon>
        <taxon>Strongyloidoidea</taxon>
        <taxon>Steinernematidae</taxon>
        <taxon>Steinernema</taxon>
    </lineage>
</organism>
<evidence type="ECO:0000256" key="5">
    <source>
        <dbReference type="ARBA" id="ARBA00023065"/>
    </source>
</evidence>
<keyword evidence="3 9" id="KW-0812">Transmembrane</keyword>
<feature type="domain" description="Cyclic nucleotide-binding" evidence="10">
    <location>
        <begin position="108"/>
        <end position="214"/>
    </location>
</feature>